<evidence type="ECO:0000256" key="2">
    <source>
        <dbReference type="ARBA" id="ARBA00004651"/>
    </source>
</evidence>
<evidence type="ECO:0000259" key="14">
    <source>
        <dbReference type="Pfam" id="PF01292"/>
    </source>
</evidence>
<gene>
    <name evidence="15" type="ORF">HG263_06420</name>
</gene>
<dbReference type="AlphaFoldDB" id="A0A849VB13"/>
<comment type="similarity">
    <text evidence="12">Belongs to the cytochrome b561 family.</text>
</comment>
<evidence type="ECO:0000313" key="16">
    <source>
        <dbReference type="Proteomes" id="UP000586305"/>
    </source>
</evidence>
<sequence>MEPKALKFDNIARALHWISAVIILWAMLSGMAVSLLPNVEVTVELSREFPKKDIKRLITDFNVSLTILYIPIFLWRVAHALRVKKPPYFAPLSNTQIKVAHIAHICMYILIAVLLSSGLLMMNRPYAVFGLWNMAPIITDITWLDFFEQVHKYSSYALLFFITIHLSALLKHQHSGNKIMQRML</sequence>
<evidence type="ECO:0000256" key="1">
    <source>
        <dbReference type="ARBA" id="ARBA00001970"/>
    </source>
</evidence>
<keyword evidence="3" id="KW-0813">Transport</keyword>
<dbReference type="InterPro" id="IPR011577">
    <property type="entry name" value="Cyt_b561_bac/Ni-Hgenase"/>
</dbReference>
<name>A0A849VB13_9GAMM</name>
<feature type="transmembrane region" description="Helical" evidence="13">
    <location>
        <begin position="153"/>
        <end position="170"/>
    </location>
</feature>
<reference evidence="15 16" key="1">
    <citation type="submission" date="2020-04" db="EMBL/GenBank/DDBJ databases">
        <title>Pseudoalteromonas caenipelagi sp. nov., isolated from a tidal flat.</title>
        <authorList>
            <person name="Park S."/>
            <person name="Yoon J.-H."/>
        </authorList>
    </citation>
    <scope>NUCLEOTIDE SEQUENCE [LARGE SCALE GENOMIC DNA]</scope>
    <source>
        <strain evidence="15 16">JBTF-M23</strain>
    </source>
</reference>
<evidence type="ECO:0000256" key="5">
    <source>
        <dbReference type="ARBA" id="ARBA00022617"/>
    </source>
</evidence>
<evidence type="ECO:0000256" key="4">
    <source>
        <dbReference type="ARBA" id="ARBA00022475"/>
    </source>
</evidence>
<feature type="domain" description="Cytochrome b561 bacterial/Ni-hydrogenase" evidence="14">
    <location>
        <begin position="8"/>
        <end position="184"/>
    </location>
</feature>
<dbReference type="PANTHER" id="PTHR30529">
    <property type="entry name" value="CYTOCHROME B561"/>
    <property type="match status" value="1"/>
</dbReference>
<proteinExistence type="inferred from homology"/>
<evidence type="ECO:0000256" key="10">
    <source>
        <dbReference type="ARBA" id="ARBA00023004"/>
    </source>
</evidence>
<comment type="caution">
    <text evidence="15">The sequence shown here is derived from an EMBL/GenBank/DDBJ whole genome shotgun (WGS) entry which is preliminary data.</text>
</comment>
<dbReference type="InterPro" id="IPR016174">
    <property type="entry name" value="Di-haem_cyt_TM"/>
</dbReference>
<evidence type="ECO:0000256" key="11">
    <source>
        <dbReference type="ARBA" id="ARBA00023136"/>
    </source>
</evidence>
<keyword evidence="7" id="KW-0479">Metal-binding</keyword>
<keyword evidence="6 13" id="KW-0812">Transmembrane</keyword>
<keyword evidence="8" id="KW-0249">Electron transport</keyword>
<organism evidence="15 16">
    <name type="scientific">Pseudoalteromonas caenipelagi</name>
    <dbReference type="NCBI Taxonomy" id="2726988"/>
    <lineage>
        <taxon>Bacteria</taxon>
        <taxon>Pseudomonadati</taxon>
        <taxon>Pseudomonadota</taxon>
        <taxon>Gammaproteobacteria</taxon>
        <taxon>Alteromonadales</taxon>
        <taxon>Pseudoalteromonadaceae</taxon>
        <taxon>Pseudoalteromonas</taxon>
    </lineage>
</organism>
<feature type="transmembrane region" description="Helical" evidence="13">
    <location>
        <begin position="57"/>
        <end position="78"/>
    </location>
</feature>
<dbReference type="SUPFAM" id="SSF81342">
    <property type="entry name" value="Transmembrane di-heme cytochromes"/>
    <property type="match status" value="1"/>
</dbReference>
<evidence type="ECO:0000256" key="12">
    <source>
        <dbReference type="ARBA" id="ARBA00037975"/>
    </source>
</evidence>
<keyword evidence="10" id="KW-0408">Iron</keyword>
<dbReference type="Proteomes" id="UP000586305">
    <property type="component" value="Unassembled WGS sequence"/>
</dbReference>
<feature type="transmembrane region" description="Helical" evidence="13">
    <location>
        <begin position="127"/>
        <end position="147"/>
    </location>
</feature>
<keyword evidence="4" id="KW-1003">Cell membrane</keyword>
<accession>A0A849VB13</accession>
<dbReference type="EMBL" id="JABBPG010000002">
    <property type="protein sequence ID" value="NOU50175.1"/>
    <property type="molecule type" value="Genomic_DNA"/>
</dbReference>
<dbReference type="PANTHER" id="PTHR30529:SF1">
    <property type="entry name" value="CYTOCHROME B561 HOMOLOG 2"/>
    <property type="match status" value="1"/>
</dbReference>
<evidence type="ECO:0000256" key="3">
    <source>
        <dbReference type="ARBA" id="ARBA00022448"/>
    </source>
</evidence>
<feature type="transmembrane region" description="Helical" evidence="13">
    <location>
        <begin position="14"/>
        <end position="36"/>
    </location>
</feature>
<feature type="transmembrane region" description="Helical" evidence="13">
    <location>
        <begin position="98"/>
        <end position="120"/>
    </location>
</feature>
<keyword evidence="9 13" id="KW-1133">Transmembrane helix</keyword>
<evidence type="ECO:0000256" key="9">
    <source>
        <dbReference type="ARBA" id="ARBA00022989"/>
    </source>
</evidence>
<keyword evidence="16" id="KW-1185">Reference proteome</keyword>
<keyword evidence="11 13" id="KW-0472">Membrane</keyword>
<dbReference type="RefSeq" id="WP_171625248.1">
    <property type="nucleotide sequence ID" value="NZ_JABBPG010000002.1"/>
</dbReference>
<dbReference type="Pfam" id="PF01292">
    <property type="entry name" value="Ni_hydr_CYTB"/>
    <property type="match status" value="1"/>
</dbReference>
<protein>
    <recommendedName>
        <fullName evidence="14">Cytochrome b561 bacterial/Ni-hydrogenase domain-containing protein</fullName>
    </recommendedName>
</protein>
<evidence type="ECO:0000313" key="15">
    <source>
        <dbReference type="EMBL" id="NOU50175.1"/>
    </source>
</evidence>
<evidence type="ECO:0000256" key="13">
    <source>
        <dbReference type="SAM" id="Phobius"/>
    </source>
</evidence>
<evidence type="ECO:0000256" key="8">
    <source>
        <dbReference type="ARBA" id="ARBA00022982"/>
    </source>
</evidence>
<evidence type="ECO:0000256" key="7">
    <source>
        <dbReference type="ARBA" id="ARBA00022723"/>
    </source>
</evidence>
<dbReference type="InterPro" id="IPR052168">
    <property type="entry name" value="Cytochrome_b561_oxidase"/>
</dbReference>
<dbReference type="GO" id="GO:0046872">
    <property type="term" value="F:metal ion binding"/>
    <property type="evidence" value="ECO:0007669"/>
    <property type="project" value="UniProtKB-KW"/>
</dbReference>
<dbReference type="GO" id="GO:0022904">
    <property type="term" value="P:respiratory electron transport chain"/>
    <property type="evidence" value="ECO:0007669"/>
    <property type="project" value="InterPro"/>
</dbReference>
<dbReference type="GO" id="GO:0005886">
    <property type="term" value="C:plasma membrane"/>
    <property type="evidence" value="ECO:0007669"/>
    <property type="project" value="UniProtKB-SubCell"/>
</dbReference>
<dbReference type="GO" id="GO:0020037">
    <property type="term" value="F:heme binding"/>
    <property type="evidence" value="ECO:0007669"/>
    <property type="project" value="TreeGrafter"/>
</dbReference>
<keyword evidence="5" id="KW-0349">Heme</keyword>
<comment type="subcellular location">
    <subcellularLocation>
        <location evidence="2">Cell membrane</location>
        <topology evidence="2">Multi-pass membrane protein</topology>
    </subcellularLocation>
</comment>
<comment type="cofactor">
    <cofactor evidence="1">
        <name>heme b</name>
        <dbReference type="ChEBI" id="CHEBI:60344"/>
    </cofactor>
</comment>
<evidence type="ECO:0000256" key="6">
    <source>
        <dbReference type="ARBA" id="ARBA00022692"/>
    </source>
</evidence>
<dbReference type="GO" id="GO:0009055">
    <property type="term" value="F:electron transfer activity"/>
    <property type="evidence" value="ECO:0007669"/>
    <property type="project" value="InterPro"/>
</dbReference>